<sequence>MKNDIEKVYYSEEMIQNRVRELGQELKTEYAGKKPLLVGVLKGSFIFLADLARALDIHCEIEFIAVSSYGNGTETSGEVKMTKAIGDVIRDRHVIVVEDILDTGLTLDYLKKYLLSMNPASLKICTFLDKPSRRKVQISADYVGFECIDAFYVGYGLDYAGEYRNLPYIGSLKPAIYS</sequence>
<evidence type="ECO:0000256" key="14">
    <source>
        <dbReference type="ARBA" id="ARBA00048811"/>
    </source>
</evidence>
<dbReference type="GO" id="GO:0004422">
    <property type="term" value="F:hypoxanthine phosphoribosyltransferase activity"/>
    <property type="evidence" value="ECO:0007669"/>
    <property type="project" value="InterPro"/>
</dbReference>
<evidence type="ECO:0000256" key="11">
    <source>
        <dbReference type="ARBA" id="ARBA00022726"/>
    </source>
</evidence>
<protein>
    <recommendedName>
        <fullName evidence="16">Hypoxanthine phosphoribosyltransferase</fullName>
        <ecNumber evidence="16">2.4.2.8</ecNumber>
    </recommendedName>
</protein>
<keyword evidence="11 16" id="KW-0660">Purine salvage</keyword>
<dbReference type="Proteomes" id="UP000183995">
    <property type="component" value="Unassembled WGS sequence"/>
</dbReference>
<dbReference type="CDD" id="cd06223">
    <property type="entry name" value="PRTases_typeI"/>
    <property type="match status" value="1"/>
</dbReference>
<evidence type="ECO:0000256" key="10">
    <source>
        <dbReference type="ARBA" id="ARBA00022723"/>
    </source>
</evidence>
<dbReference type="UniPathway" id="UPA00591">
    <property type="reaction ID" value="UER00648"/>
</dbReference>
<evidence type="ECO:0000256" key="7">
    <source>
        <dbReference type="ARBA" id="ARBA00022490"/>
    </source>
</evidence>
<keyword evidence="9 16" id="KW-0808">Transferase</keyword>
<evidence type="ECO:0000256" key="3">
    <source>
        <dbReference type="ARBA" id="ARBA00004496"/>
    </source>
</evidence>
<dbReference type="NCBIfam" id="TIGR01203">
    <property type="entry name" value="HGPRTase"/>
    <property type="match status" value="1"/>
</dbReference>
<keyword evidence="10 16" id="KW-0479">Metal-binding</keyword>
<comment type="pathway">
    <text evidence="5">Purine metabolism; GMP biosynthesis via salvage pathway; GMP from guanine: step 1/1.</text>
</comment>
<dbReference type="GO" id="GO:0006166">
    <property type="term" value="P:purine ribonucleoside salvage"/>
    <property type="evidence" value="ECO:0007669"/>
    <property type="project" value="UniProtKB-KW"/>
</dbReference>
<dbReference type="EC" id="2.4.2.8" evidence="16"/>
<feature type="domain" description="Phosphoribosyltransferase" evidence="17">
    <location>
        <begin position="14"/>
        <end position="159"/>
    </location>
</feature>
<dbReference type="InterPro" id="IPR005904">
    <property type="entry name" value="Hxn_phspho_trans"/>
</dbReference>
<dbReference type="AlphaFoldDB" id="A0A1M5Y703"/>
<comment type="similarity">
    <text evidence="6 16">Belongs to the purine/pyrimidine phosphoribosyltransferase family.</text>
</comment>
<dbReference type="OrthoDB" id="9802824at2"/>
<evidence type="ECO:0000256" key="1">
    <source>
        <dbReference type="ARBA" id="ARBA00001946"/>
    </source>
</evidence>
<evidence type="ECO:0000256" key="8">
    <source>
        <dbReference type="ARBA" id="ARBA00022676"/>
    </source>
</evidence>
<dbReference type="SUPFAM" id="SSF53271">
    <property type="entry name" value="PRTase-like"/>
    <property type="match status" value="1"/>
</dbReference>
<evidence type="ECO:0000256" key="5">
    <source>
        <dbReference type="ARBA" id="ARBA00004676"/>
    </source>
</evidence>
<dbReference type="InterPro" id="IPR050408">
    <property type="entry name" value="HGPRT"/>
</dbReference>
<evidence type="ECO:0000256" key="12">
    <source>
        <dbReference type="ARBA" id="ARBA00022741"/>
    </source>
</evidence>
<dbReference type="InterPro" id="IPR029057">
    <property type="entry name" value="PRTase-like"/>
</dbReference>
<keyword evidence="8 16" id="KW-0328">Glycosyltransferase</keyword>
<keyword evidence="19" id="KW-1185">Reference proteome</keyword>
<dbReference type="GO" id="GO:0000287">
    <property type="term" value="F:magnesium ion binding"/>
    <property type="evidence" value="ECO:0007669"/>
    <property type="project" value="TreeGrafter"/>
</dbReference>
<dbReference type="GO" id="GO:0032263">
    <property type="term" value="P:GMP salvage"/>
    <property type="evidence" value="ECO:0007669"/>
    <property type="project" value="TreeGrafter"/>
</dbReference>
<evidence type="ECO:0000256" key="4">
    <source>
        <dbReference type="ARBA" id="ARBA00004669"/>
    </source>
</evidence>
<dbReference type="RefSeq" id="WP_073078979.1">
    <property type="nucleotide sequence ID" value="NZ_FQXV01000007.1"/>
</dbReference>
<dbReference type="GO" id="GO:0005829">
    <property type="term" value="C:cytosol"/>
    <property type="evidence" value="ECO:0007669"/>
    <property type="project" value="TreeGrafter"/>
</dbReference>
<keyword evidence="13 16" id="KW-0460">Magnesium</keyword>
<evidence type="ECO:0000313" key="19">
    <source>
        <dbReference type="Proteomes" id="UP000183995"/>
    </source>
</evidence>
<proteinExistence type="inferred from homology"/>
<comment type="subcellular location">
    <subcellularLocation>
        <location evidence="3 16">Cytoplasm</location>
    </subcellularLocation>
</comment>
<comment type="cofactor">
    <cofactor evidence="1 16">
        <name>Mg(2+)</name>
        <dbReference type="ChEBI" id="CHEBI:18420"/>
    </cofactor>
</comment>
<name>A0A1M5Y703_9FIRM</name>
<dbReference type="EMBL" id="FQXV01000007">
    <property type="protein sequence ID" value="SHI07588.1"/>
    <property type="molecule type" value="Genomic_DNA"/>
</dbReference>
<keyword evidence="7 16" id="KW-0963">Cytoplasm</keyword>
<evidence type="ECO:0000313" key="18">
    <source>
        <dbReference type="EMBL" id="SHI07588.1"/>
    </source>
</evidence>
<accession>A0A1M5Y703</accession>
<organism evidence="18 19">
    <name type="scientific">Sporobacter termitidis DSM 10068</name>
    <dbReference type="NCBI Taxonomy" id="1123282"/>
    <lineage>
        <taxon>Bacteria</taxon>
        <taxon>Bacillati</taxon>
        <taxon>Bacillota</taxon>
        <taxon>Clostridia</taxon>
        <taxon>Eubacteriales</taxon>
        <taxon>Oscillospiraceae</taxon>
        <taxon>Sporobacter</taxon>
    </lineage>
</organism>
<evidence type="ECO:0000256" key="13">
    <source>
        <dbReference type="ARBA" id="ARBA00022842"/>
    </source>
</evidence>
<dbReference type="GO" id="GO:0006178">
    <property type="term" value="P:guanine salvage"/>
    <property type="evidence" value="ECO:0007669"/>
    <property type="project" value="TreeGrafter"/>
</dbReference>
<evidence type="ECO:0000259" key="17">
    <source>
        <dbReference type="Pfam" id="PF00156"/>
    </source>
</evidence>
<dbReference type="GO" id="GO:0052657">
    <property type="term" value="F:guanine phosphoribosyltransferase activity"/>
    <property type="evidence" value="ECO:0007669"/>
    <property type="project" value="UniProtKB-ARBA"/>
</dbReference>
<dbReference type="InterPro" id="IPR000836">
    <property type="entry name" value="PRTase_dom"/>
</dbReference>
<dbReference type="PANTHER" id="PTHR43340">
    <property type="entry name" value="HYPOXANTHINE-GUANINE PHOSPHORIBOSYLTRANSFERASE"/>
    <property type="match status" value="1"/>
</dbReference>
<dbReference type="Pfam" id="PF00156">
    <property type="entry name" value="Pribosyltran"/>
    <property type="match status" value="1"/>
</dbReference>
<reference evidence="18 19" key="1">
    <citation type="submission" date="2016-11" db="EMBL/GenBank/DDBJ databases">
        <authorList>
            <person name="Jaros S."/>
            <person name="Januszkiewicz K."/>
            <person name="Wedrychowicz H."/>
        </authorList>
    </citation>
    <scope>NUCLEOTIDE SEQUENCE [LARGE SCALE GENOMIC DNA]</scope>
    <source>
        <strain evidence="18 19">DSM 10068</strain>
    </source>
</reference>
<evidence type="ECO:0000256" key="15">
    <source>
        <dbReference type="ARBA" id="ARBA00049402"/>
    </source>
</evidence>
<evidence type="ECO:0000256" key="6">
    <source>
        <dbReference type="ARBA" id="ARBA00008391"/>
    </source>
</evidence>
<gene>
    <name evidence="18" type="ORF">SAMN02745823_02275</name>
</gene>
<dbReference type="FunFam" id="3.40.50.2020:FF:000006">
    <property type="entry name" value="Hypoxanthine phosphoribosyltransferase"/>
    <property type="match status" value="1"/>
</dbReference>
<comment type="catalytic activity">
    <reaction evidence="15">
        <text>IMP + diphosphate = hypoxanthine + 5-phospho-alpha-D-ribose 1-diphosphate</text>
        <dbReference type="Rhea" id="RHEA:17973"/>
        <dbReference type="ChEBI" id="CHEBI:17368"/>
        <dbReference type="ChEBI" id="CHEBI:33019"/>
        <dbReference type="ChEBI" id="CHEBI:58017"/>
        <dbReference type="ChEBI" id="CHEBI:58053"/>
        <dbReference type="EC" id="2.4.2.8"/>
    </reaction>
    <physiologicalReaction direction="right-to-left" evidence="15">
        <dbReference type="Rhea" id="RHEA:17975"/>
    </physiologicalReaction>
</comment>
<dbReference type="GO" id="GO:0046100">
    <property type="term" value="P:hypoxanthine metabolic process"/>
    <property type="evidence" value="ECO:0007669"/>
    <property type="project" value="TreeGrafter"/>
</dbReference>
<evidence type="ECO:0000256" key="2">
    <source>
        <dbReference type="ARBA" id="ARBA00002049"/>
    </source>
</evidence>
<evidence type="ECO:0000256" key="9">
    <source>
        <dbReference type="ARBA" id="ARBA00022679"/>
    </source>
</evidence>
<comment type="catalytic activity">
    <reaction evidence="14">
        <text>GMP + diphosphate = guanine + 5-phospho-alpha-D-ribose 1-diphosphate</text>
        <dbReference type="Rhea" id="RHEA:25424"/>
        <dbReference type="ChEBI" id="CHEBI:16235"/>
        <dbReference type="ChEBI" id="CHEBI:33019"/>
        <dbReference type="ChEBI" id="CHEBI:58017"/>
        <dbReference type="ChEBI" id="CHEBI:58115"/>
        <dbReference type="EC" id="2.4.2.8"/>
    </reaction>
    <physiologicalReaction direction="right-to-left" evidence="14">
        <dbReference type="Rhea" id="RHEA:25426"/>
    </physiologicalReaction>
</comment>
<dbReference type="PANTHER" id="PTHR43340:SF1">
    <property type="entry name" value="HYPOXANTHINE PHOSPHORIBOSYLTRANSFERASE"/>
    <property type="match status" value="1"/>
</dbReference>
<dbReference type="GO" id="GO:0000166">
    <property type="term" value="F:nucleotide binding"/>
    <property type="evidence" value="ECO:0007669"/>
    <property type="project" value="UniProtKB-KW"/>
</dbReference>
<dbReference type="GO" id="GO:0032264">
    <property type="term" value="P:IMP salvage"/>
    <property type="evidence" value="ECO:0007669"/>
    <property type="project" value="UniProtKB-UniPathway"/>
</dbReference>
<dbReference type="STRING" id="1123282.SAMN02745823_02275"/>
<dbReference type="Gene3D" id="3.40.50.2020">
    <property type="match status" value="1"/>
</dbReference>
<comment type="pathway">
    <text evidence="4 16">Purine metabolism; IMP biosynthesis via salvage pathway; IMP from hypoxanthine: step 1/1.</text>
</comment>
<evidence type="ECO:0000256" key="16">
    <source>
        <dbReference type="RuleBase" id="RU364099"/>
    </source>
</evidence>
<comment type="function">
    <text evidence="2">Purine salvage pathway enzyme that catalyzes the transfer of the ribosyl-5-phosphate group from 5-phospho-alpha-D-ribose 1-diphosphate (PRPP) to the N9 position of the 6-oxopurines hypoxanthine and guanine to form the corresponding ribonucleotides IMP (inosine 5'-monophosphate) and GMP (guanosine 5'-monophosphate), with the release of PPi.</text>
</comment>
<keyword evidence="12 16" id="KW-0547">Nucleotide-binding</keyword>